<dbReference type="Pfam" id="PF07676">
    <property type="entry name" value="PD40"/>
    <property type="match status" value="3"/>
</dbReference>
<feature type="repeat" description="TPR" evidence="1">
    <location>
        <begin position="58"/>
        <end position="91"/>
    </location>
</feature>
<name>A0A9X1FS53_9FLAO</name>
<protein>
    <submittedName>
        <fullName evidence="4">OmpA family protein</fullName>
    </submittedName>
</protein>
<dbReference type="Pfam" id="PF13620">
    <property type="entry name" value="CarboxypepD_reg"/>
    <property type="match status" value="1"/>
</dbReference>
<proteinExistence type="predicted"/>
<sequence>MKIKYTSIYITLFVTLFSISSFSQEGKVKKGDKDFDRFEYIDAREIYLKVVENGYQSAQLYENLGDTYYWNSDYANAAKWYSKLISEFSNETQPIYYYRAAQSFKSLNDFEKSEKFMNTYVEKSGDSGMLNAINTETTSYDVTLKKVTINSAYSDFGPSFYKDKVVFASSKPGGESEKIHKWMGQPFTDLYIANVDEKSNLTNASPLGGEVNTKYHETSPAFTKDGKTMYFTRNNFIDGKKGTGEKKTIRLKIYKATLSGENNWTNIKELPFNNDDYSTAHPALSPDEKRLYFSSEMPGSIGMSDLWFVDILGEDSYSQPKNLGASVNTEARETFPFISESNVLYFASDGRGGLGGYDLFKANLTEDGADEVVNLGEPANSNKDDFGFIINEEKKIGYLSSNRDGEEGSINDDIYTVFEECTISISGKVYDVDNGQPISGALVTLFDENNSVIETYKVNDDGLFSFVADCEKQYNLRAEKDKYETYEQMVITPKKSGTLFIPMPLKLIDPCPDDDLGCRLVLQPIYFDFDKSNIRPDAEIELAKILAAMIEYPELKIHIESHTDSRGSKQYNISLSKRRAKSTLDWLVSKGVSRNRLTAEGYGESQLQNNCKDGVECTEEEHQLNRRSMFIIKN</sequence>
<dbReference type="PROSITE" id="PS50005">
    <property type="entry name" value="TPR"/>
    <property type="match status" value="1"/>
</dbReference>
<evidence type="ECO:0000259" key="3">
    <source>
        <dbReference type="PROSITE" id="PS51123"/>
    </source>
</evidence>
<dbReference type="PANTHER" id="PTHR30329">
    <property type="entry name" value="STATOR ELEMENT OF FLAGELLAR MOTOR COMPLEX"/>
    <property type="match status" value="1"/>
</dbReference>
<keyword evidence="1" id="KW-0802">TPR repeat</keyword>
<evidence type="ECO:0000256" key="1">
    <source>
        <dbReference type="PROSITE-ProRule" id="PRU00339"/>
    </source>
</evidence>
<dbReference type="Proteomes" id="UP001138686">
    <property type="component" value="Unassembled WGS sequence"/>
</dbReference>
<dbReference type="EMBL" id="JAHWDP010000006">
    <property type="protein sequence ID" value="MBW2938862.1"/>
    <property type="molecule type" value="Genomic_DNA"/>
</dbReference>
<evidence type="ECO:0000313" key="5">
    <source>
        <dbReference type="Proteomes" id="UP001138686"/>
    </source>
</evidence>
<feature type="domain" description="OmpA-like" evidence="3">
    <location>
        <begin position="514"/>
        <end position="634"/>
    </location>
</feature>
<keyword evidence="2" id="KW-0472">Membrane</keyword>
<dbReference type="InterPro" id="IPR050330">
    <property type="entry name" value="Bact_OuterMem_StrucFunc"/>
</dbReference>
<comment type="caution">
    <text evidence="4">The sequence shown here is derived from an EMBL/GenBank/DDBJ whole genome shotgun (WGS) entry which is preliminary data.</text>
</comment>
<keyword evidence="5" id="KW-1185">Reference proteome</keyword>
<dbReference type="CDD" id="cd07185">
    <property type="entry name" value="OmpA_C-like"/>
    <property type="match status" value="1"/>
</dbReference>
<dbReference type="PANTHER" id="PTHR30329:SF21">
    <property type="entry name" value="LIPOPROTEIN YIAD-RELATED"/>
    <property type="match status" value="1"/>
</dbReference>
<evidence type="ECO:0000313" key="4">
    <source>
        <dbReference type="EMBL" id="MBW2938862.1"/>
    </source>
</evidence>
<accession>A0A9X1FS53</accession>
<dbReference type="GO" id="GO:0016020">
    <property type="term" value="C:membrane"/>
    <property type="evidence" value="ECO:0007669"/>
    <property type="project" value="UniProtKB-UniRule"/>
</dbReference>
<dbReference type="AlphaFoldDB" id="A0A9X1FS53"/>
<evidence type="ECO:0000256" key="2">
    <source>
        <dbReference type="PROSITE-ProRule" id="PRU00473"/>
    </source>
</evidence>
<dbReference type="PROSITE" id="PS51123">
    <property type="entry name" value="OMPA_2"/>
    <property type="match status" value="1"/>
</dbReference>
<dbReference type="InterPro" id="IPR011659">
    <property type="entry name" value="WD40"/>
</dbReference>
<gene>
    <name evidence="4" type="ORF">KXJ69_12135</name>
</gene>
<reference evidence="4" key="1">
    <citation type="submission" date="2021-07" db="EMBL/GenBank/DDBJ databases">
        <title>Aureisphaera sp. CAU 1614 isolated from sea sediment.</title>
        <authorList>
            <person name="Kim W."/>
        </authorList>
    </citation>
    <scope>NUCLEOTIDE SEQUENCE</scope>
    <source>
        <strain evidence="4">CAU 1614</strain>
    </source>
</reference>
<organism evidence="4 5">
    <name type="scientific">Halomarinibacterium sedimenti</name>
    <dbReference type="NCBI Taxonomy" id="2857106"/>
    <lineage>
        <taxon>Bacteria</taxon>
        <taxon>Pseudomonadati</taxon>
        <taxon>Bacteroidota</taxon>
        <taxon>Flavobacteriia</taxon>
        <taxon>Flavobacteriales</taxon>
        <taxon>Flavobacteriaceae</taxon>
        <taxon>Halomarinibacterium</taxon>
    </lineage>
</organism>
<dbReference type="InterPro" id="IPR019734">
    <property type="entry name" value="TPR_rpt"/>
</dbReference>
<dbReference type="Pfam" id="PF00691">
    <property type="entry name" value="OmpA"/>
    <property type="match status" value="1"/>
</dbReference>
<dbReference type="InterPro" id="IPR006665">
    <property type="entry name" value="OmpA-like"/>
</dbReference>
<dbReference type="RefSeq" id="WP_219053392.1">
    <property type="nucleotide sequence ID" value="NZ_JAHWDP010000006.1"/>
</dbReference>